<reference evidence="4 5" key="1">
    <citation type="journal article" date="2020" name="ISME J.">
        <title>Comparative genomics reveals insights into cyanobacterial evolution and habitat adaptation.</title>
        <authorList>
            <person name="Chen M.Y."/>
            <person name="Teng W.K."/>
            <person name="Zhao L."/>
            <person name="Hu C.X."/>
            <person name="Zhou Y.K."/>
            <person name="Han B.P."/>
            <person name="Song L.R."/>
            <person name="Shu W.S."/>
        </authorList>
    </citation>
    <scope>NUCLEOTIDE SEQUENCE [LARGE SCALE GENOMIC DNA]</scope>
    <source>
        <strain evidence="4 5">FACHB-838</strain>
    </source>
</reference>
<feature type="domain" description="PBP" evidence="3">
    <location>
        <begin position="64"/>
        <end position="297"/>
    </location>
</feature>
<comment type="caution">
    <text evidence="4">The sequence shown here is derived from an EMBL/GenBank/DDBJ whole genome shotgun (WGS) entry which is preliminary data.</text>
</comment>
<dbReference type="Gene3D" id="3.40.190.10">
    <property type="entry name" value="Periplasmic binding protein-like II"/>
    <property type="match status" value="2"/>
</dbReference>
<dbReference type="RefSeq" id="WP_190944509.1">
    <property type="nucleotide sequence ID" value="NZ_JACJSI010000126.1"/>
</dbReference>
<dbReference type="EMBL" id="JACJSI010000126">
    <property type="protein sequence ID" value="MBD2533981.1"/>
    <property type="molecule type" value="Genomic_DNA"/>
</dbReference>
<dbReference type="Pfam" id="PF12849">
    <property type="entry name" value="PBP_like_2"/>
    <property type="match status" value="1"/>
</dbReference>
<dbReference type="InterPro" id="IPR050811">
    <property type="entry name" value="Phosphate_ABC_transporter"/>
</dbReference>
<evidence type="ECO:0000259" key="3">
    <source>
        <dbReference type="Pfam" id="PF12849"/>
    </source>
</evidence>
<proteinExistence type="predicted"/>
<keyword evidence="2" id="KW-0812">Transmembrane</keyword>
<dbReference type="CDD" id="cd13653">
    <property type="entry name" value="PBP2_phosphate_like_1"/>
    <property type="match status" value="1"/>
</dbReference>
<dbReference type="Proteomes" id="UP000623440">
    <property type="component" value="Unassembled WGS sequence"/>
</dbReference>
<gene>
    <name evidence="4" type="ORF">H6G97_32330</name>
</gene>
<dbReference type="SUPFAM" id="SSF53850">
    <property type="entry name" value="Periplasmic binding protein-like II"/>
    <property type="match status" value="1"/>
</dbReference>
<dbReference type="PANTHER" id="PTHR30570">
    <property type="entry name" value="PERIPLASMIC PHOSPHATE BINDING COMPONENT OF PHOSPHATE ABC TRANSPORTER"/>
    <property type="match status" value="1"/>
</dbReference>
<dbReference type="InterPro" id="IPR024370">
    <property type="entry name" value="PBP_domain"/>
</dbReference>
<keyword evidence="2" id="KW-1133">Transmembrane helix</keyword>
<keyword evidence="5" id="KW-1185">Reference proteome</keyword>
<feature type="transmembrane region" description="Helical" evidence="2">
    <location>
        <begin position="20"/>
        <end position="38"/>
    </location>
</feature>
<accession>A0ABR8DYP4</accession>
<evidence type="ECO:0000313" key="4">
    <source>
        <dbReference type="EMBL" id="MBD2533981.1"/>
    </source>
</evidence>
<keyword evidence="1" id="KW-0732">Signal</keyword>
<organism evidence="4 5">
    <name type="scientific">Nostoc flagelliforme FACHB-838</name>
    <dbReference type="NCBI Taxonomy" id="2692904"/>
    <lineage>
        <taxon>Bacteria</taxon>
        <taxon>Bacillati</taxon>
        <taxon>Cyanobacteriota</taxon>
        <taxon>Cyanophyceae</taxon>
        <taxon>Nostocales</taxon>
        <taxon>Nostocaceae</taxon>
        <taxon>Nostoc</taxon>
    </lineage>
</organism>
<evidence type="ECO:0000256" key="1">
    <source>
        <dbReference type="ARBA" id="ARBA00022729"/>
    </source>
</evidence>
<evidence type="ECO:0000313" key="5">
    <source>
        <dbReference type="Proteomes" id="UP000623440"/>
    </source>
</evidence>
<sequence length="313" mass="35668">MSLQNRTVGVVFQWITRHKGIFVTFLLAVIIPATIPEIRNYLLSLPTQEYPKHSNLPTIKLPSQPKETLKTTIRLGGSTSMVRYSEHLGLQAHNTNKDIEIDWKNNHDGSDDGIKKVLSDKLDVAASSRPLTTKEKDELVQNPIAVDKIVFVVSKDNPIDNLSQEQAKKIFQCKITDWSEVGGNHKPIKVINRAKNSGTRKLFQEFILNKEEFCDDTDKVITLLQDKTTVIIPMIGRQGIGYGTYTHLNQSKDKVKLLKIDGIAPSELNYPIKRQLYYVYKNPQNSSVKKFLDYINSYEGRKIIEGESERNDR</sequence>
<protein>
    <submittedName>
        <fullName evidence="4">Phosphate ABC transporter substrate-binding protein</fullName>
    </submittedName>
</protein>
<evidence type="ECO:0000256" key="2">
    <source>
        <dbReference type="SAM" id="Phobius"/>
    </source>
</evidence>
<dbReference type="PANTHER" id="PTHR30570:SF1">
    <property type="entry name" value="PHOSPHATE-BINDING PROTEIN PSTS"/>
    <property type="match status" value="1"/>
</dbReference>
<keyword evidence="2" id="KW-0472">Membrane</keyword>
<name>A0ABR8DYP4_9NOSO</name>